<accession>A0A7S3ESW3</accession>
<protein>
    <submittedName>
        <fullName evidence="2">Uncharacterized protein</fullName>
    </submittedName>
</protein>
<evidence type="ECO:0000256" key="1">
    <source>
        <dbReference type="SAM" id="MobiDB-lite"/>
    </source>
</evidence>
<reference evidence="2" key="1">
    <citation type="submission" date="2021-01" db="EMBL/GenBank/DDBJ databases">
        <authorList>
            <person name="Corre E."/>
            <person name="Pelletier E."/>
            <person name="Niang G."/>
            <person name="Scheremetjew M."/>
            <person name="Finn R."/>
            <person name="Kale V."/>
            <person name="Holt S."/>
            <person name="Cochrane G."/>
            <person name="Meng A."/>
            <person name="Brown T."/>
            <person name="Cohen L."/>
        </authorList>
    </citation>
    <scope>NUCLEOTIDE SEQUENCE</scope>
    <source>
        <strain evidence="2">CCMP281</strain>
    </source>
</reference>
<gene>
    <name evidence="2" type="ORF">HERI1096_LOCUS4090</name>
</gene>
<evidence type="ECO:0000313" key="2">
    <source>
        <dbReference type="EMBL" id="CAE0103432.1"/>
    </source>
</evidence>
<proteinExistence type="predicted"/>
<feature type="region of interest" description="Disordered" evidence="1">
    <location>
        <begin position="104"/>
        <end position="123"/>
    </location>
</feature>
<dbReference type="AlphaFoldDB" id="A0A7S3ESW3"/>
<organism evidence="2">
    <name type="scientific">Haptolina ericina</name>
    <dbReference type="NCBI Taxonomy" id="156174"/>
    <lineage>
        <taxon>Eukaryota</taxon>
        <taxon>Haptista</taxon>
        <taxon>Haptophyta</taxon>
        <taxon>Prymnesiophyceae</taxon>
        <taxon>Prymnesiales</taxon>
        <taxon>Prymnesiaceae</taxon>
        <taxon>Haptolina</taxon>
    </lineage>
</organism>
<name>A0A7S3ESW3_9EUKA</name>
<sequence length="186" mass="19899">MGMTADAVNLTSKTQSWVDHFGNALYATSKEAVPGCGSTLGAERSFWKGHSASSFTACDYGPGSAYTIDTSRPYQVTVTFDWNDATHTLNSFKVNMTQGAGKSVTLTRPVGNNPAGVNPTGGFGKDGKMGLLAQLWTSPDMSWLSGKGCEEKNDGKGLPAVEDATYTIWDIRVNADLIHFTHHDKA</sequence>
<dbReference type="EMBL" id="HBHX01007377">
    <property type="protein sequence ID" value="CAE0103432.1"/>
    <property type="molecule type" value="Transcribed_RNA"/>
</dbReference>